<evidence type="ECO:0000259" key="1">
    <source>
        <dbReference type="Pfam" id="PF02558"/>
    </source>
</evidence>
<proteinExistence type="predicted"/>
<dbReference type="InterPro" id="IPR036291">
    <property type="entry name" value="NAD(P)-bd_dom_sf"/>
</dbReference>
<name>A0AAX3E2N0_RHOPL</name>
<reference evidence="2" key="1">
    <citation type="journal article" date="2022" name="Biol. Control">
        <title>In silico genomic analysis of Rhodopseudomonas palustris strains revealed potential biocontrol agents and crop yield enhancers.</title>
        <authorList>
            <person name="Surachat K."/>
            <person name="Kantachote D."/>
            <person name="Deachamag P."/>
            <person name="Wonglapsuwan M."/>
        </authorList>
    </citation>
    <scope>NUCLEOTIDE SEQUENCE</scope>
    <source>
        <strain evidence="2">TLS06</strain>
    </source>
</reference>
<evidence type="ECO:0000313" key="3">
    <source>
        <dbReference type="Proteomes" id="UP001163166"/>
    </source>
</evidence>
<dbReference type="Proteomes" id="UP001163166">
    <property type="component" value="Chromosome"/>
</dbReference>
<dbReference type="AlphaFoldDB" id="A0AAX3E2N0"/>
<dbReference type="EMBL" id="CP076676">
    <property type="protein sequence ID" value="UYO41223.1"/>
    <property type="molecule type" value="Genomic_DNA"/>
</dbReference>
<dbReference type="Gene3D" id="3.40.50.720">
    <property type="entry name" value="NAD(P)-binding Rossmann-like Domain"/>
    <property type="match status" value="1"/>
</dbReference>
<dbReference type="RefSeq" id="WP_264076013.1">
    <property type="nucleotide sequence ID" value="NZ_CP076676.1"/>
</dbReference>
<dbReference type="Pfam" id="PF02558">
    <property type="entry name" value="ApbA"/>
    <property type="match status" value="1"/>
</dbReference>
<dbReference type="InterPro" id="IPR013332">
    <property type="entry name" value="KPR_N"/>
</dbReference>
<protein>
    <submittedName>
        <fullName evidence="2">NAD(P)-binding domain-containing protein</fullName>
    </submittedName>
</protein>
<gene>
    <name evidence="2" type="ORF">KQX62_07985</name>
</gene>
<sequence length="311" mass="32836">MRIAVLGVGVIGSIYAAKLAAAGHNVTLVARGPRKRELESSGLQLEDALSGATLHLQLPVSDQLPRDAELVVVAIRNAQVDAALPQLRQSPSATPILLMLNGPLQVGRLREALGPERVLFGFAGAGGVHDGPCVRYTAVRAQPTTFGPVRGQPVITPRSFAALFADAGFATSVVADMEAWLLTHAVLITALCGALYRNGGVSKALAADTSGLNDLIAGLREGLRVVTSLGFTVSPLKLRLLPRLPAPLVRLALSRQLASEFAAFAIDGHANAAPEDMQDLARDCRTMIARSGRAAPVLLRLCDEVEAFRRR</sequence>
<organism evidence="2 3">
    <name type="scientific">Rhodopseudomonas palustris</name>
    <dbReference type="NCBI Taxonomy" id="1076"/>
    <lineage>
        <taxon>Bacteria</taxon>
        <taxon>Pseudomonadati</taxon>
        <taxon>Pseudomonadota</taxon>
        <taxon>Alphaproteobacteria</taxon>
        <taxon>Hyphomicrobiales</taxon>
        <taxon>Nitrobacteraceae</taxon>
        <taxon>Rhodopseudomonas</taxon>
    </lineage>
</organism>
<feature type="domain" description="Ketopantoate reductase N-terminal" evidence="1">
    <location>
        <begin position="3"/>
        <end position="150"/>
    </location>
</feature>
<accession>A0AAX3E2N0</accession>
<dbReference type="SUPFAM" id="SSF51735">
    <property type="entry name" value="NAD(P)-binding Rossmann-fold domains"/>
    <property type="match status" value="1"/>
</dbReference>
<evidence type="ECO:0000313" key="2">
    <source>
        <dbReference type="EMBL" id="UYO41223.1"/>
    </source>
</evidence>